<evidence type="ECO:0008006" key="3">
    <source>
        <dbReference type="Google" id="ProtNLM"/>
    </source>
</evidence>
<dbReference type="InterPro" id="IPR036249">
    <property type="entry name" value="Thioredoxin-like_sf"/>
</dbReference>
<accession>A0A127JZ80</accession>
<reference evidence="1 2" key="1">
    <citation type="journal article" date="2014" name="Int. J. Syst. Evol. Microbiol.">
        <title>Ramlibacter solisilvae sp. nov., isolated from forest soil, and emended description of the genus Ramlibacter.</title>
        <authorList>
            <person name="Lee H.J."/>
            <person name="Lee S.H."/>
            <person name="Lee S.S."/>
            <person name="Lee J.S."/>
            <person name="Kim Y."/>
            <person name="Kim S.C."/>
            <person name="Jeon C.O."/>
        </authorList>
    </citation>
    <scope>NUCLEOTIDE SEQUENCE [LARGE SCALE GENOMIC DNA]</scope>
    <source>
        <strain evidence="1 2">5-10</strain>
    </source>
</reference>
<dbReference type="Proteomes" id="UP000070433">
    <property type="component" value="Chromosome"/>
</dbReference>
<dbReference type="Gene3D" id="3.40.30.10">
    <property type="entry name" value="Glutaredoxin"/>
    <property type="match status" value="1"/>
</dbReference>
<dbReference type="AlphaFoldDB" id="A0A127JZ80"/>
<dbReference type="EMBL" id="CP010951">
    <property type="protein sequence ID" value="AMO25239.1"/>
    <property type="molecule type" value="Genomic_DNA"/>
</dbReference>
<name>A0A127JZ80_9BURK</name>
<evidence type="ECO:0000313" key="2">
    <source>
        <dbReference type="Proteomes" id="UP000070433"/>
    </source>
</evidence>
<sequence length="147" mass="15576">MGLTEFPLWAGANDGKAAGALPQPKSLATELERALAARKALVLLVSLEGCPYCNLVRGSYLAPLREQGQPVAQIEWGRATALADLQGRASTHDAVVRAFGVRLAPTVLFLGRGGKEAARRLAGMAIPDFYGAYLSERVESANREVAA</sequence>
<protein>
    <recommendedName>
        <fullName evidence="3">Thioredoxin-like fold domain-containing protein</fullName>
    </recommendedName>
</protein>
<keyword evidence="2" id="KW-1185">Reference proteome</keyword>
<organism evidence="1 2">
    <name type="scientific">Ramlibacter tataouinensis</name>
    <dbReference type="NCBI Taxonomy" id="94132"/>
    <lineage>
        <taxon>Bacteria</taxon>
        <taxon>Pseudomonadati</taxon>
        <taxon>Pseudomonadota</taxon>
        <taxon>Betaproteobacteria</taxon>
        <taxon>Burkholderiales</taxon>
        <taxon>Comamonadaceae</taxon>
        <taxon>Ramlibacter</taxon>
    </lineage>
</organism>
<proteinExistence type="predicted"/>
<gene>
    <name evidence="1" type="ORF">UC35_03875</name>
</gene>
<evidence type="ECO:0000313" key="1">
    <source>
        <dbReference type="EMBL" id="AMO25239.1"/>
    </source>
</evidence>
<dbReference type="SUPFAM" id="SSF52833">
    <property type="entry name" value="Thioredoxin-like"/>
    <property type="match status" value="1"/>
</dbReference>